<dbReference type="Pfam" id="PF02311">
    <property type="entry name" value="AraC_binding"/>
    <property type="match status" value="1"/>
</dbReference>
<protein>
    <submittedName>
        <fullName evidence="6">HTH-type transcriptional activator RhaR</fullName>
    </submittedName>
</protein>
<dbReference type="InterPro" id="IPR037923">
    <property type="entry name" value="HTH-like"/>
</dbReference>
<evidence type="ECO:0000313" key="6">
    <source>
        <dbReference type="EMBL" id="QDU40437.1"/>
    </source>
</evidence>
<name>A0A517ZD90_9PLAN</name>
<keyword evidence="3" id="KW-0010">Activator</keyword>
<organism evidence="6 7">
    <name type="scientific">Maioricimonas rarisocia</name>
    <dbReference type="NCBI Taxonomy" id="2528026"/>
    <lineage>
        <taxon>Bacteria</taxon>
        <taxon>Pseudomonadati</taxon>
        <taxon>Planctomycetota</taxon>
        <taxon>Planctomycetia</taxon>
        <taxon>Planctomycetales</taxon>
        <taxon>Planctomycetaceae</taxon>
        <taxon>Maioricimonas</taxon>
    </lineage>
</organism>
<dbReference type="SUPFAM" id="SSF51215">
    <property type="entry name" value="Regulatory protein AraC"/>
    <property type="match status" value="1"/>
</dbReference>
<evidence type="ECO:0000256" key="3">
    <source>
        <dbReference type="ARBA" id="ARBA00023159"/>
    </source>
</evidence>
<dbReference type="PRINTS" id="PR00032">
    <property type="entry name" value="HTHARAC"/>
</dbReference>
<dbReference type="AlphaFoldDB" id="A0A517ZD90"/>
<keyword evidence="7" id="KW-1185">Reference proteome</keyword>
<dbReference type="PROSITE" id="PS01124">
    <property type="entry name" value="HTH_ARAC_FAMILY_2"/>
    <property type="match status" value="1"/>
</dbReference>
<dbReference type="InterPro" id="IPR018060">
    <property type="entry name" value="HTH_AraC"/>
</dbReference>
<gene>
    <name evidence="6" type="primary">rhaR</name>
    <name evidence="6" type="ORF">Mal4_47940</name>
</gene>
<dbReference type="InterPro" id="IPR009057">
    <property type="entry name" value="Homeodomain-like_sf"/>
</dbReference>
<dbReference type="InterPro" id="IPR018062">
    <property type="entry name" value="HTH_AraC-typ_CS"/>
</dbReference>
<evidence type="ECO:0000256" key="2">
    <source>
        <dbReference type="ARBA" id="ARBA00023125"/>
    </source>
</evidence>
<keyword evidence="2" id="KW-0238">DNA-binding</keyword>
<dbReference type="KEGG" id="mri:Mal4_47940"/>
<proteinExistence type="predicted"/>
<evidence type="ECO:0000256" key="4">
    <source>
        <dbReference type="ARBA" id="ARBA00023163"/>
    </source>
</evidence>
<dbReference type="PANTHER" id="PTHR46796">
    <property type="entry name" value="HTH-TYPE TRANSCRIPTIONAL ACTIVATOR RHAS-RELATED"/>
    <property type="match status" value="1"/>
</dbReference>
<dbReference type="PROSITE" id="PS00041">
    <property type="entry name" value="HTH_ARAC_FAMILY_1"/>
    <property type="match status" value="1"/>
</dbReference>
<dbReference type="GO" id="GO:0003700">
    <property type="term" value="F:DNA-binding transcription factor activity"/>
    <property type="evidence" value="ECO:0007669"/>
    <property type="project" value="InterPro"/>
</dbReference>
<dbReference type="Gene3D" id="1.10.10.60">
    <property type="entry name" value="Homeodomain-like"/>
    <property type="match status" value="2"/>
</dbReference>
<dbReference type="SUPFAM" id="SSF46689">
    <property type="entry name" value="Homeodomain-like"/>
    <property type="match status" value="2"/>
</dbReference>
<dbReference type="GO" id="GO:0043565">
    <property type="term" value="F:sequence-specific DNA binding"/>
    <property type="evidence" value="ECO:0007669"/>
    <property type="project" value="InterPro"/>
</dbReference>
<dbReference type="OrthoDB" id="9778008at2"/>
<dbReference type="Proteomes" id="UP000320496">
    <property type="component" value="Chromosome"/>
</dbReference>
<evidence type="ECO:0000313" key="7">
    <source>
        <dbReference type="Proteomes" id="UP000320496"/>
    </source>
</evidence>
<reference evidence="6 7" key="1">
    <citation type="submission" date="2019-02" db="EMBL/GenBank/DDBJ databases">
        <title>Deep-cultivation of Planctomycetes and their phenomic and genomic characterization uncovers novel biology.</title>
        <authorList>
            <person name="Wiegand S."/>
            <person name="Jogler M."/>
            <person name="Boedeker C."/>
            <person name="Pinto D."/>
            <person name="Vollmers J."/>
            <person name="Rivas-Marin E."/>
            <person name="Kohn T."/>
            <person name="Peeters S.H."/>
            <person name="Heuer A."/>
            <person name="Rast P."/>
            <person name="Oberbeckmann S."/>
            <person name="Bunk B."/>
            <person name="Jeske O."/>
            <person name="Meyerdierks A."/>
            <person name="Storesund J.E."/>
            <person name="Kallscheuer N."/>
            <person name="Luecker S."/>
            <person name="Lage O.M."/>
            <person name="Pohl T."/>
            <person name="Merkel B.J."/>
            <person name="Hornburger P."/>
            <person name="Mueller R.-W."/>
            <person name="Bruemmer F."/>
            <person name="Labrenz M."/>
            <person name="Spormann A.M."/>
            <person name="Op den Camp H."/>
            <person name="Overmann J."/>
            <person name="Amann R."/>
            <person name="Jetten M.S.M."/>
            <person name="Mascher T."/>
            <person name="Medema M.H."/>
            <person name="Devos D.P."/>
            <person name="Kaster A.-K."/>
            <person name="Ovreas L."/>
            <person name="Rohde M."/>
            <person name="Galperin M.Y."/>
            <person name="Jogler C."/>
        </authorList>
    </citation>
    <scope>NUCLEOTIDE SEQUENCE [LARGE SCALE GENOMIC DNA]</scope>
    <source>
        <strain evidence="6 7">Mal4</strain>
    </source>
</reference>
<dbReference type="EMBL" id="CP036275">
    <property type="protein sequence ID" value="QDU40437.1"/>
    <property type="molecule type" value="Genomic_DNA"/>
</dbReference>
<dbReference type="Gene3D" id="2.60.120.10">
    <property type="entry name" value="Jelly Rolls"/>
    <property type="match status" value="1"/>
</dbReference>
<accession>A0A517ZD90</accession>
<dbReference type="Pfam" id="PF12833">
    <property type="entry name" value="HTH_18"/>
    <property type="match status" value="1"/>
</dbReference>
<dbReference type="SMART" id="SM00342">
    <property type="entry name" value="HTH_ARAC"/>
    <property type="match status" value="1"/>
</dbReference>
<dbReference type="InterPro" id="IPR014710">
    <property type="entry name" value="RmlC-like_jellyroll"/>
</dbReference>
<evidence type="ECO:0000256" key="1">
    <source>
        <dbReference type="ARBA" id="ARBA00023015"/>
    </source>
</evidence>
<dbReference type="InterPro" id="IPR020449">
    <property type="entry name" value="Tscrpt_reg_AraC-type_HTH"/>
</dbReference>
<keyword evidence="4" id="KW-0804">Transcription</keyword>
<feature type="domain" description="HTH araC/xylS-type" evidence="5">
    <location>
        <begin position="207"/>
        <end position="305"/>
    </location>
</feature>
<evidence type="ECO:0000259" key="5">
    <source>
        <dbReference type="PROSITE" id="PS01124"/>
    </source>
</evidence>
<dbReference type="InterPro" id="IPR003313">
    <property type="entry name" value="AraC-bd"/>
</dbReference>
<keyword evidence="1" id="KW-0805">Transcription regulation</keyword>
<sequence length="307" mass="34676">MRGDLSWRIGQQGYLQIGRGVCDDARMSNAQPLTRTALPETLPDWGVLVLESHHAPDFRMEWRTHGFVKVLYALSGSGEVLIRDKAYPWTARDLVVVPPRHRNRIVDAPGIATSVYVLCVATSLLRFDPEFACQLQPGQVRRSVHLANQVESRLRHLLFEQSRGSRETPIAMVADALQLLALVASQPRPAGRQKDDSSETPFEGELDAYLESLAANFFEATTIDAAADQAGIPRRRFTELFRERTGTTWLEYVHGLRIDHACRLLRETTTPIPSIAFECGFGDLSTFYRVFRRRCGVSPGRWREERG</sequence>
<dbReference type="InterPro" id="IPR050204">
    <property type="entry name" value="AraC_XylS_family_regulators"/>
</dbReference>